<proteinExistence type="predicted"/>
<dbReference type="RefSeq" id="WP_149091015.1">
    <property type="nucleotide sequence ID" value="NZ_VKKY01000002.1"/>
</dbReference>
<name>A0A5B6TFF5_9BACT</name>
<sequence length="67" mass="7980">MGRPEKVNESDQLFKRIVEMVELHYLLEPFNVYTYLRNDGLVGFDDRDFTGNRGEYAITVISYFLQR</sequence>
<protein>
    <submittedName>
        <fullName evidence="1">Uncharacterized protein</fullName>
    </submittedName>
</protein>
<comment type="caution">
    <text evidence="1">The sequence shown here is derived from an EMBL/GenBank/DDBJ whole genome shotgun (WGS) entry which is preliminary data.</text>
</comment>
<keyword evidence="2" id="KW-1185">Reference proteome</keyword>
<evidence type="ECO:0000313" key="2">
    <source>
        <dbReference type="Proteomes" id="UP000324133"/>
    </source>
</evidence>
<organism evidence="1 2">
    <name type="scientific">Rufibacter hautae</name>
    <dbReference type="NCBI Taxonomy" id="2595005"/>
    <lineage>
        <taxon>Bacteria</taxon>
        <taxon>Pseudomonadati</taxon>
        <taxon>Bacteroidota</taxon>
        <taxon>Cytophagia</taxon>
        <taxon>Cytophagales</taxon>
        <taxon>Hymenobacteraceae</taxon>
        <taxon>Rufibacter</taxon>
    </lineage>
</organism>
<dbReference type="AlphaFoldDB" id="A0A5B6TFF5"/>
<dbReference type="Proteomes" id="UP000324133">
    <property type="component" value="Unassembled WGS sequence"/>
</dbReference>
<accession>A0A5B6TFF5</accession>
<reference evidence="1 2" key="1">
    <citation type="submission" date="2019-07" db="EMBL/GenBank/DDBJ databases">
        <title>Rufibacter sp. nov., isolated from lake sediment.</title>
        <authorList>
            <person name="Qu J.-H."/>
        </authorList>
    </citation>
    <scope>NUCLEOTIDE SEQUENCE [LARGE SCALE GENOMIC DNA]</scope>
    <source>
        <strain evidence="1 2">NBS58-1</strain>
    </source>
</reference>
<evidence type="ECO:0000313" key="1">
    <source>
        <dbReference type="EMBL" id="KAA3437952.1"/>
    </source>
</evidence>
<dbReference type="EMBL" id="VKKY01000002">
    <property type="protein sequence ID" value="KAA3437952.1"/>
    <property type="molecule type" value="Genomic_DNA"/>
</dbReference>
<gene>
    <name evidence="1" type="ORF">FOA19_11770</name>
</gene>